<feature type="non-terminal residue" evidence="2">
    <location>
        <position position="123"/>
    </location>
</feature>
<feature type="compositionally biased region" description="Pro residues" evidence="1">
    <location>
        <begin position="22"/>
        <end position="33"/>
    </location>
</feature>
<evidence type="ECO:0000256" key="1">
    <source>
        <dbReference type="SAM" id="MobiDB-lite"/>
    </source>
</evidence>
<comment type="caution">
    <text evidence="2">The sequence shown here is derived from an EMBL/GenBank/DDBJ whole genome shotgun (WGS) entry which is preliminary data.</text>
</comment>
<feature type="compositionally biased region" description="Polar residues" evidence="1">
    <location>
        <begin position="67"/>
        <end position="86"/>
    </location>
</feature>
<dbReference type="AlphaFoldDB" id="A0A812V6E5"/>
<organism evidence="2 3">
    <name type="scientific">Symbiodinium necroappetens</name>
    <dbReference type="NCBI Taxonomy" id="1628268"/>
    <lineage>
        <taxon>Eukaryota</taxon>
        <taxon>Sar</taxon>
        <taxon>Alveolata</taxon>
        <taxon>Dinophyceae</taxon>
        <taxon>Suessiales</taxon>
        <taxon>Symbiodiniaceae</taxon>
        <taxon>Symbiodinium</taxon>
    </lineage>
</organism>
<sequence>MPSANCFPEGNQEPVKQLHPVLQPPPGLPPPSLKTPSSAILEALARVQADCASQALDAAILAATAKPSMTHSRQNSKSWCESWSQASTASEEHTAVMADWGRTFNPGNLHMSHQQPEGFRLPV</sequence>
<keyword evidence="3" id="KW-1185">Reference proteome</keyword>
<gene>
    <name evidence="2" type="ORF">SNEC2469_LOCUS17278</name>
</gene>
<accession>A0A812V6E5</accession>
<protein>
    <submittedName>
        <fullName evidence="2">Uncharacterized protein</fullName>
    </submittedName>
</protein>
<name>A0A812V6E5_9DINO</name>
<feature type="region of interest" description="Disordered" evidence="1">
    <location>
        <begin position="66"/>
        <end position="86"/>
    </location>
</feature>
<evidence type="ECO:0000313" key="2">
    <source>
        <dbReference type="EMBL" id="CAE7604520.1"/>
    </source>
</evidence>
<dbReference type="EMBL" id="CAJNJA010028506">
    <property type="protein sequence ID" value="CAE7604520.1"/>
    <property type="molecule type" value="Genomic_DNA"/>
</dbReference>
<reference evidence="2" key="1">
    <citation type="submission" date="2021-02" db="EMBL/GenBank/DDBJ databases">
        <authorList>
            <person name="Dougan E. K."/>
            <person name="Rhodes N."/>
            <person name="Thang M."/>
            <person name="Chan C."/>
        </authorList>
    </citation>
    <scope>NUCLEOTIDE SEQUENCE</scope>
</reference>
<evidence type="ECO:0000313" key="3">
    <source>
        <dbReference type="Proteomes" id="UP000601435"/>
    </source>
</evidence>
<dbReference type="Proteomes" id="UP000601435">
    <property type="component" value="Unassembled WGS sequence"/>
</dbReference>
<feature type="region of interest" description="Disordered" evidence="1">
    <location>
        <begin position="1"/>
        <end position="35"/>
    </location>
</feature>
<proteinExistence type="predicted"/>